<reference evidence="2" key="1">
    <citation type="journal article" date="2020" name="Nat. Commun.">
        <title>Genome sequence of the cluster root forming white lupin.</title>
        <authorList>
            <person name="Hufnagel B."/>
            <person name="Marques A."/>
            <person name="Soriano A."/>
            <person name="Marques L."/>
            <person name="Divol F."/>
            <person name="Doumas P."/>
            <person name="Sallet E."/>
            <person name="Mancinotti D."/>
            <person name="Carrere S."/>
            <person name="Marande W."/>
            <person name="Arribat S."/>
            <person name="Keller J."/>
            <person name="Huneau C."/>
            <person name="Blein T."/>
            <person name="Aime D."/>
            <person name="Laguerre M."/>
            <person name="Taylor J."/>
            <person name="Schubert V."/>
            <person name="Nelson M."/>
            <person name="Geu-Flores F."/>
            <person name="Crespi M."/>
            <person name="Gallardo-Guerrero K."/>
            <person name="Delaux P.-M."/>
            <person name="Salse J."/>
            <person name="Berges H."/>
            <person name="Guyot R."/>
            <person name="Gouzy J."/>
            <person name="Peret B."/>
        </authorList>
    </citation>
    <scope>NUCLEOTIDE SEQUENCE [LARGE SCALE GENOMIC DNA]</scope>
    <source>
        <strain evidence="2">cv. Amiga</strain>
    </source>
</reference>
<dbReference type="Proteomes" id="UP000447434">
    <property type="component" value="Chromosome 18"/>
</dbReference>
<evidence type="ECO:0000313" key="2">
    <source>
        <dbReference type="Proteomes" id="UP000447434"/>
    </source>
</evidence>
<name>A0A6A5P1U3_LUPAL</name>
<dbReference type="EMBL" id="WOCE01000018">
    <property type="protein sequence ID" value="KAE9594515.1"/>
    <property type="molecule type" value="Genomic_DNA"/>
</dbReference>
<keyword evidence="2" id="KW-1185">Reference proteome</keyword>
<protein>
    <submittedName>
        <fullName evidence="1">Uncharacterized protein</fullName>
    </submittedName>
</protein>
<proteinExistence type="predicted"/>
<comment type="caution">
    <text evidence="1">The sequence shown here is derived from an EMBL/GenBank/DDBJ whole genome shotgun (WGS) entry which is preliminary data.</text>
</comment>
<dbReference type="PANTHER" id="PTHR31549:SF225">
    <property type="entry name" value="DUF247 DOMAIN PROTEIN"/>
    <property type="match status" value="1"/>
</dbReference>
<accession>A0A6A5P1U3</accession>
<dbReference type="Pfam" id="PF03140">
    <property type="entry name" value="DUF247"/>
    <property type="match status" value="1"/>
</dbReference>
<dbReference type="InterPro" id="IPR004158">
    <property type="entry name" value="DUF247_pln"/>
</dbReference>
<evidence type="ECO:0000313" key="1">
    <source>
        <dbReference type="EMBL" id="KAE9594515.1"/>
    </source>
</evidence>
<gene>
    <name evidence="1" type="ORF">Lalb_Chr18g0054601</name>
</gene>
<dbReference type="AlphaFoldDB" id="A0A6A5P1U3"/>
<sequence>MSELSQIDSQRMIDQLHLAKKKYEEDSQISSPKIQRVPNVLRQNAEFAKFCTPKVISLGPIHHWDENLKQGEHYKLLWTSMYVEEYSKKTHQSIDKAAQYLLQTVQDNLGELKKLFTEDAIGAKTTDEDLCFMLFVDGCSLLHFMENIDKQNPQALKLKLDQMMYICRDIALLENQLPRRLLELLCKNGTNLEYLMINFHSMGDIKQLSALQVPHETKHRTIRTPGIAIEFTNMKKNTDLVQLPSNSEEVVVQLANKRKPIHLLDYARTFITSSTSNDHVNENDVKNKQDGIQLKQMATPDKSNGWLTYKNIRDLKAAGIRVKASQTDRWLWSSVSFASNFFYGELRLPMFMFDNASPYFFRNLLAYEMCPDFDNNLECCSFFCFMDSLIDSGEDVKELRLAGIIQNLLGSDEELAKLFTDLGGHLPTKMFNNTWCSDAMAYSKKYIQVKNQMEKHYKNKLKTFGAITINTYFNTPWSILAFLAATAALALTSAQTYYNVNPQK</sequence>
<organism evidence="1 2">
    <name type="scientific">Lupinus albus</name>
    <name type="common">White lupine</name>
    <name type="synonym">Lupinus termis</name>
    <dbReference type="NCBI Taxonomy" id="3870"/>
    <lineage>
        <taxon>Eukaryota</taxon>
        <taxon>Viridiplantae</taxon>
        <taxon>Streptophyta</taxon>
        <taxon>Embryophyta</taxon>
        <taxon>Tracheophyta</taxon>
        <taxon>Spermatophyta</taxon>
        <taxon>Magnoliopsida</taxon>
        <taxon>eudicotyledons</taxon>
        <taxon>Gunneridae</taxon>
        <taxon>Pentapetalae</taxon>
        <taxon>rosids</taxon>
        <taxon>fabids</taxon>
        <taxon>Fabales</taxon>
        <taxon>Fabaceae</taxon>
        <taxon>Papilionoideae</taxon>
        <taxon>50 kb inversion clade</taxon>
        <taxon>genistoids sensu lato</taxon>
        <taxon>core genistoids</taxon>
        <taxon>Genisteae</taxon>
        <taxon>Lupinus</taxon>
    </lineage>
</organism>
<dbReference type="OrthoDB" id="1849062at2759"/>
<dbReference type="PANTHER" id="PTHR31549">
    <property type="entry name" value="PROTEIN, PUTATIVE (DUF247)-RELATED-RELATED"/>
    <property type="match status" value="1"/>
</dbReference>